<evidence type="ECO:0000313" key="2">
    <source>
        <dbReference type="Proteomes" id="UP001634394"/>
    </source>
</evidence>
<dbReference type="Proteomes" id="UP001634394">
    <property type="component" value="Unassembled WGS sequence"/>
</dbReference>
<proteinExistence type="predicted"/>
<comment type="caution">
    <text evidence="1">The sequence shown here is derived from an EMBL/GenBank/DDBJ whole genome shotgun (WGS) entry which is preliminary data.</text>
</comment>
<accession>A0ABD3X4N0</accession>
<protein>
    <submittedName>
        <fullName evidence="1">Uncharacterized protein</fullName>
    </submittedName>
</protein>
<keyword evidence="2" id="KW-1185">Reference proteome</keyword>
<evidence type="ECO:0000313" key="1">
    <source>
        <dbReference type="EMBL" id="KAL3881204.1"/>
    </source>
</evidence>
<dbReference type="AlphaFoldDB" id="A0ABD3X4N0"/>
<dbReference type="EMBL" id="JBJQND010000003">
    <property type="protein sequence ID" value="KAL3881204.1"/>
    <property type="molecule type" value="Genomic_DNA"/>
</dbReference>
<gene>
    <name evidence="1" type="ORF">ACJMK2_027660</name>
</gene>
<sequence>MAEARQASLQEIDQLHMELCSEDEGNTPMAETKFRNENLVISSLDCSPIPKSDWMKIDASNFTPLPGINNDVSACSVVHSTPLGGHRTFKNSSTTAKRSIMPKTVEEMCNDLASDISDHTLDSKHDNKNTSSQYISGFDALCKNDQNQKSHQTFLDRTVKCNTPLSKINLQALMEENATMIKKTENEKYRLKNKENVFSTPVKGRFKDVSVSRSISVLEEDILDVSEDILGLEEDVVTDNDLTDDDEMEITVLDIDTVQYAQLSKVKDKTLTYRDHLEDSVEDEMNKTSLEDTVREEETLLKQEKIYDMNMKRKSLFPRLNTELVGLTDVVELDKQAYVATCNKRGESQFSDDKNELAVGSRKRSSQTFLFTELESEKVVIGVDSCEFDQTTLLATSYKGVFDQTTLLATSYKGVFDQTTTLEKRVKTEDDQKTVQEKPQVSTSIMGDDMKDMYNALNSSIDSFDLIRSPVITKEKVHAYMLSKKDNRTAESQKKSVAGEMLTSTICTSKSEAFDSCTASTKAETSAALSSELLMKLKNKRRKRKLEKIMTSGKVLMRDIDPVEFKENKQKIETKLISEEIKKTKKNKKTKVPHESKAASNILLTAAKTMHDQDKVETNTPLEKAKERCMNNKNEEHADQKIKNRDVTHLNEGAKEQQTISSSKDFLNIDTYSSSQDAKVITVSGVVPSSAVTLQSLLVPEPNTDELSRGLDVDHGKLPSETQEAVSIKEKQVERLGILSHSDRIFVDVSIGSDKLELQKGNSQLLPKGDENEKAVGNKDAPVAKLLYNVDVCRDGNILLDQGNNVEKNVDFSIMKVSVAVNQGASSTSKMSSHADVILKDETNSEGGRKGVTTVEDKKQISTETVSLVQEHAALCQNLEGNKLIQQVQRKWKCSVKKTPETNLTTSLHAQRLPNSTKNTVSKLQGERYCTLDTGANLQSGSMVDLRKQSQQQLAKELHDLQQQQAAEIEVAVAPFEIKLSNLASAHREQRHKLQLRQDRELKNFRKQFNSDSILLHSLILQIRQEHQTQKYHLQHMMQQEISSLAKEKQHMIAQIAQRFNRKVNQLKNIAEQSQQLTSSGSSQVPYVSVELFKAPQKRRLGRVVTVCLPADVAHALLKEDAVYGHFYSGEWNE</sequence>
<reference evidence="1 2" key="1">
    <citation type="submission" date="2024-11" db="EMBL/GenBank/DDBJ databases">
        <title>Chromosome-level genome assembly of the freshwater bivalve Anodonta woodiana.</title>
        <authorList>
            <person name="Chen X."/>
        </authorList>
    </citation>
    <scope>NUCLEOTIDE SEQUENCE [LARGE SCALE GENOMIC DNA]</scope>
    <source>
        <strain evidence="1">MN2024</strain>
        <tissue evidence="1">Gills</tissue>
    </source>
</reference>
<name>A0ABD3X4N0_SINWO</name>
<organism evidence="1 2">
    <name type="scientific">Sinanodonta woodiana</name>
    <name type="common">Chinese pond mussel</name>
    <name type="synonym">Anodonta woodiana</name>
    <dbReference type="NCBI Taxonomy" id="1069815"/>
    <lineage>
        <taxon>Eukaryota</taxon>
        <taxon>Metazoa</taxon>
        <taxon>Spiralia</taxon>
        <taxon>Lophotrochozoa</taxon>
        <taxon>Mollusca</taxon>
        <taxon>Bivalvia</taxon>
        <taxon>Autobranchia</taxon>
        <taxon>Heteroconchia</taxon>
        <taxon>Palaeoheterodonta</taxon>
        <taxon>Unionida</taxon>
        <taxon>Unionoidea</taxon>
        <taxon>Unionidae</taxon>
        <taxon>Unioninae</taxon>
        <taxon>Sinanodonta</taxon>
    </lineage>
</organism>